<gene>
    <name evidence="8" type="ORF">QCA50_011434</name>
</gene>
<keyword evidence="2" id="KW-0521">NADP</keyword>
<name>A0AAW0FZN1_9APHY</name>
<dbReference type="Pfam" id="PF00248">
    <property type="entry name" value="Aldo_ket_red"/>
    <property type="match status" value="1"/>
</dbReference>
<organism evidence="8 9">
    <name type="scientific">Cerrena zonata</name>
    <dbReference type="NCBI Taxonomy" id="2478898"/>
    <lineage>
        <taxon>Eukaryota</taxon>
        <taxon>Fungi</taxon>
        <taxon>Dikarya</taxon>
        <taxon>Basidiomycota</taxon>
        <taxon>Agaricomycotina</taxon>
        <taxon>Agaricomycetes</taxon>
        <taxon>Polyporales</taxon>
        <taxon>Cerrenaceae</taxon>
        <taxon>Cerrena</taxon>
    </lineage>
</organism>
<feature type="domain" description="NADP-dependent oxidoreductase" evidence="7">
    <location>
        <begin position="18"/>
        <end position="278"/>
    </location>
</feature>
<evidence type="ECO:0000256" key="4">
    <source>
        <dbReference type="PIRSR" id="PIRSR000097-1"/>
    </source>
</evidence>
<dbReference type="PROSITE" id="PS00062">
    <property type="entry name" value="ALDOKETO_REDUCTASE_2"/>
    <property type="match status" value="1"/>
</dbReference>
<dbReference type="AlphaFoldDB" id="A0AAW0FZN1"/>
<dbReference type="Gene3D" id="3.20.20.100">
    <property type="entry name" value="NADP-dependent oxidoreductase domain"/>
    <property type="match status" value="1"/>
</dbReference>
<dbReference type="PANTHER" id="PTHR43827">
    <property type="entry name" value="2,5-DIKETO-D-GLUCONIC ACID REDUCTASE"/>
    <property type="match status" value="1"/>
</dbReference>
<dbReference type="InterPro" id="IPR020471">
    <property type="entry name" value="AKR"/>
</dbReference>
<protein>
    <recommendedName>
        <fullName evidence="7">NADP-dependent oxidoreductase domain-containing protein</fullName>
    </recommendedName>
</protein>
<feature type="active site" description="Proton donor" evidence="4">
    <location>
        <position position="52"/>
    </location>
</feature>
<dbReference type="Proteomes" id="UP001385951">
    <property type="component" value="Unassembled WGS sequence"/>
</dbReference>
<evidence type="ECO:0000256" key="2">
    <source>
        <dbReference type="ARBA" id="ARBA00022857"/>
    </source>
</evidence>
<evidence type="ECO:0000256" key="5">
    <source>
        <dbReference type="PIRSR" id="PIRSR000097-2"/>
    </source>
</evidence>
<feature type="binding site" evidence="5">
    <location>
        <position position="108"/>
    </location>
    <ligand>
        <name>substrate</name>
    </ligand>
</feature>
<feature type="site" description="Lowers pKa of active site Tyr" evidence="6">
    <location>
        <position position="77"/>
    </location>
</feature>
<dbReference type="PRINTS" id="PR00069">
    <property type="entry name" value="ALDKETRDTASE"/>
</dbReference>
<comment type="caution">
    <text evidence="8">The sequence shown here is derived from an EMBL/GenBank/DDBJ whole genome shotgun (WGS) entry which is preliminary data.</text>
</comment>
<dbReference type="EMBL" id="JASBNA010000020">
    <property type="protein sequence ID" value="KAK7685567.1"/>
    <property type="molecule type" value="Genomic_DNA"/>
</dbReference>
<dbReference type="PIRSF" id="PIRSF000097">
    <property type="entry name" value="AKR"/>
    <property type="match status" value="1"/>
</dbReference>
<evidence type="ECO:0000256" key="3">
    <source>
        <dbReference type="ARBA" id="ARBA00023002"/>
    </source>
</evidence>
<accession>A0AAW0FZN1</accession>
<dbReference type="SUPFAM" id="SSF51430">
    <property type="entry name" value="NAD(P)-linked oxidoreductase"/>
    <property type="match status" value="1"/>
</dbReference>
<evidence type="ECO:0000256" key="6">
    <source>
        <dbReference type="PIRSR" id="PIRSR000097-3"/>
    </source>
</evidence>
<dbReference type="FunFam" id="3.20.20.100:FF:000002">
    <property type="entry name" value="2,5-diketo-D-gluconic acid reductase A"/>
    <property type="match status" value="1"/>
</dbReference>
<evidence type="ECO:0000259" key="7">
    <source>
        <dbReference type="Pfam" id="PF00248"/>
    </source>
</evidence>
<dbReference type="CDD" id="cd19071">
    <property type="entry name" value="AKR_AKR1-5-like"/>
    <property type="match status" value="1"/>
</dbReference>
<evidence type="ECO:0000313" key="9">
    <source>
        <dbReference type="Proteomes" id="UP001385951"/>
    </source>
</evidence>
<sequence>MTIPNQKLNNGTEIPAIGFGCSLGGKPTDEAYGWFMSAIENGFRHFDTAYLYGSETTLSKAIKDSGIPRDQFFITTKLGWNQMARVQQSFEESFTKLDLGYIDLYLMHWPFAVKYEEGNIRPADANGDLLRDESVTFNDAWAEMEKLLASGKTRAIGVSNFSVKNLEKLLTTAKVVPAANQVEMHPYLAQPELKAYCDSKGILIEAYTPTGYATVRSDPTIVSLAAKYNATPVQVILSWHIRRGIVVVTKSTNKEHQKENLELLMLSEDDFETINKLDKNQRVLNKANDRGTVFGWTYEELGW</sequence>
<dbReference type="PROSITE" id="PS00798">
    <property type="entry name" value="ALDOKETO_REDUCTASE_1"/>
    <property type="match status" value="1"/>
</dbReference>
<dbReference type="InterPro" id="IPR036812">
    <property type="entry name" value="NAD(P)_OxRdtase_dom_sf"/>
</dbReference>
<dbReference type="InterPro" id="IPR018170">
    <property type="entry name" value="Aldo/ket_reductase_CS"/>
</dbReference>
<dbReference type="PANTHER" id="PTHR43827:SF3">
    <property type="entry name" value="NADP-DEPENDENT OXIDOREDUCTASE DOMAIN-CONTAINING PROTEIN"/>
    <property type="match status" value="1"/>
</dbReference>
<reference evidence="8 9" key="1">
    <citation type="submission" date="2022-09" db="EMBL/GenBank/DDBJ databases">
        <authorList>
            <person name="Palmer J.M."/>
        </authorList>
    </citation>
    <scope>NUCLEOTIDE SEQUENCE [LARGE SCALE GENOMIC DNA]</scope>
    <source>
        <strain evidence="8 9">DSM 7382</strain>
    </source>
</reference>
<dbReference type="InterPro" id="IPR023210">
    <property type="entry name" value="NADP_OxRdtase_dom"/>
</dbReference>
<comment type="similarity">
    <text evidence="1">Belongs to the aldo/keto reductase family.</text>
</comment>
<keyword evidence="9" id="KW-1185">Reference proteome</keyword>
<evidence type="ECO:0000256" key="1">
    <source>
        <dbReference type="ARBA" id="ARBA00007905"/>
    </source>
</evidence>
<dbReference type="GO" id="GO:0016616">
    <property type="term" value="F:oxidoreductase activity, acting on the CH-OH group of donors, NAD or NADP as acceptor"/>
    <property type="evidence" value="ECO:0007669"/>
    <property type="project" value="UniProtKB-ARBA"/>
</dbReference>
<keyword evidence="3" id="KW-0560">Oxidoreductase</keyword>
<proteinExistence type="inferred from homology"/>
<evidence type="ECO:0000313" key="8">
    <source>
        <dbReference type="EMBL" id="KAK7685567.1"/>
    </source>
</evidence>